<organism evidence="1 2">
    <name type="scientific">Racocetra fulgida</name>
    <dbReference type="NCBI Taxonomy" id="60492"/>
    <lineage>
        <taxon>Eukaryota</taxon>
        <taxon>Fungi</taxon>
        <taxon>Fungi incertae sedis</taxon>
        <taxon>Mucoromycota</taxon>
        <taxon>Glomeromycotina</taxon>
        <taxon>Glomeromycetes</taxon>
        <taxon>Diversisporales</taxon>
        <taxon>Gigasporaceae</taxon>
        <taxon>Racocetra</taxon>
    </lineage>
</organism>
<comment type="caution">
    <text evidence="1">The sequence shown here is derived from an EMBL/GenBank/DDBJ whole genome shotgun (WGS) entry which is preliminary data.</text>
</comment>
<protein>
    <submittedName>
        <fullName evidence="1">7619_t:CDS:1</fullName>
    </submittedName>
</protein>
<proteinExistence type="predicted"/>
<dbReference type="Proteomes" id="UP000789396">
    <property type="component" value="Unassembled WGS sequence"/>
</dbReference>
<keyword evidence="2" id="KW-1185">Reference proteome</keyword>
<dbReference type="AlphaFoldDB" id="A0A9N9NLX9"/>
<accession>A0A9N9NLX9</accession>
<evidence type="ECO:0000313" key="1">
    <source>
        <dbReference type="EMBL" id="CAG8745553.1"/>
    </source>
</evidence>
<reference evidence="1" key="1">
    <citation type="submission" date="2021-06" db="EMBL/GenBank/DDBJ databases">
        <authorList>
            <person name="Kallberg Y."/>
            <person name="Tangrot J."/>
            <person name="Rosling A."/>
        </authorList>
    </citation>
    <scope>NUCLEOTIDE SEQUENCE</scope>
    <source>
        <strain evidence="1">IN212</strain>
    </source>
</reference>
<dbReference type="EMBL" id="CAJVPZ010033916">
    <property type="protein sequence ID" value="CAG8745553.1"/>
    <property type="molecule type" value="Genomic_DNA"/>
</dbReference>
<name>A0A9N9NLX9_9GLOM</name>
<gene>
    <name evidence="1" type="ORF">RFULGI_LOCUS13201</name>
</gene>
<feature type="non-terminal residue" evidence="1">
    <location>
        <position position="61"/>
    </location>
</feature>
<evidence type="ECO:0000313" key="2">
    <source>
        <dbReference type="Proteomes" id="UP000789396"/>
    </source>
</evidence>
<sequence length="61" mass="7200">MDDEVNIQNNFLQDYPEARINSKEIIIIDDSDNDSGKDRRYAAQEKEKWRAYPDIDKSGHK</sequence>